<organism evidence="3 4">
    <name type="scientific">Blyttiomyces helicus</name>
    <dbReference type="NCBI Taxonomy" id="388810"/>
    <lineage>
        <taxon>Eukaryota</taxon>
        <taxon>Fungi</taxon>
        <taxon>Fungi incertae sedis</taxon>
        <taxon>Chytridiomycota</taxon>
        <taxon>Chytridiomycota incertae sedis</taxon>
        <taxon>Chytridiomycetes</taxon>
        <taxon>Chytridiomycetes incertae sedis</taxon>
        <taxon>Blyttiomyces</taxon>
    </lineage>
</organism>
<reference evidence="4" key="1">
    <citation type="journal article" date="2018" name="Nat. Microbiol.">
        <title>Leveraging single-cell genomics to expand the fungal tree of life.</title>
        <authorList>
            <person name="Ahrendt S.R."/>
            <person name="Quandt C.A."/>
            <person name="Ciobanu D."/>
            <person name="Clum A."/>
            <person name="Salamov A."/>
            <person name="Andreopoulos B."/>
            <person name="Cheng J.F."/>
            <person name="Woyke T."/>
            <person name="Pelin A."/>
            <person name="Henrissat B."/>
            <person name="Reynolds N.K."/>
            <person name="Benny G.L."/>
            <person name="Smith M.E."/>
            <person name="James T.Y."/>
            <person name="Grigoriev I.V."/>
        </authorList>
    </citation>
    <scope>NUCLEOTIDE SEQUENCE [LARGE SCALE GENOMIC DNA]</scope>
</reference>
<dbReference type="InterPro" id="IPR036779">
    <property type="entry name" value="LysM_dom_sf"/>
</dbReference>
<dbReference type="Proteomes" id="UP000269721">
    <property type="component" value="Unassembled WGS sequence"/>
</dbReference>
<dbReference type="InterPro" id="IPR018392">
    <property type="entry name" value="LysM"/>
</dbReference>
<gene>
    <name evidence="3" type="ORF">BDK51DRAFT_48076</name>
</gene>
<feature type="domain" description="LysM" evidence="2">
    <location>
        <begin position="91"/>
        <end position="136"/>
    </location>
</feature>
<evidence type="ECO:0000259" key="2">
    <source>
        <dbReference type="PROSITE" id="PS51782"/>
    </source>
</evidence>
<name>A0A4P9WH61_9FUNG</name>
<proteinExistence type="predicted"/>
<dbReference type="CDD" id="cd00118">
    <property type="entry name" value="LysM"/>
    <property type="match status" value="1"/>
</dbReference>
<keyword evidence="4" id="KW-1185">Reference proteome</keyword>
<dbReference type="AlphaFoldDB" id="A0A4P9WH61"/>
<feature type="region of interest" description="Disordered" evidence="1">
    <location>
        <begin position="144"/>
        <end position="185"/>
    </location>
</feature>
<dbReference type="EMBL" id="KZ995407">
    <property type="protein sequence ID" value="RKO90738.1"/>
    <property type="molecule type" value="Genomic_DNA"/>
</dbReference>
<dbReference type="PROSITE" id="PS51782">
    <property type="entry name" value="LYSM"/>
    <property type="match status" value="1"/>
</dbReference>
<accession>A0A4P9WH61</accession>
<dbReference type="Pfam" id="PF01476">
    <property type="entry name" value="LysM"/>
    <property type="match status" value="1"/>
</dbReference>
<protein>
    <recommendedName>
        <fullName evidence="2">LysM domain-containing protein</fullName>
    </recommendedName>
</protein>
<evidence type="ECO:0000313" key="4">
    <source>
        <dbReference type="Proteomes" id="UP000269721"/>
    </source>
</evidence>
<evidence type="ECO:0000256" key="1">
    <source>
        <dbReference type="SAM" id="MobiDB-lite"/>
    </source>
</evidence>
<dbReference type="Gene3D" id="3.10.350.10">
    <property type="entry name" value="LysM domain"/>
    <property type="match status" value="1"/>
</dbReference>
<sequence length="200" mass="21345">MKGKRPHAGIFRVPFWSEEQSGKVVETSAQFCVPGKPSNKHITTPQPTTSPTKKMKFLLSFTCLLSLHGAALAQKQQQLATAPPPPLPCASTHTVIWGDTCWRVAQTLGLESWQLLDRWNAGACRRWLQMGQVLCVSEPTTGLGDAGGAPVSGSQSEPTAGEGGGEPFSGGQSAQMTAAVAATKRGSKRRMIARSFLDEL</sequence>
<evidence type="ECO:0000313" key="3">
    <source>
        <dbReference type="EMBL" id="RKO90738.1"/>
    </source>
</evidence>
<dbReference type="SUPFAM" id="SSF54106">
    <property type="entry name" value="LysM domain"/>
    <property type="match status" value="1"/>
</dbReference>